<comment type="caution">
    <text evidence="1">The sequence shown here is derived from an EMBL/GenBank/DDBJ whole genome shotgun (WGS) entry which is preliminary data.</text>
</comment>
<gene>
    <name evidence="1" type="ORF">BC938DRAFT_480952</name>
</gene>
<dbReference type="EMBL" id="RBNJ01005497">
    <property type="protein sequence ID" value="RUS29183.1"/>
    <property type="molecule type" value="Genomic_DNA"/>
</dbReference>
<dbReference type="AlphaFoldDB" id="A0A433QHB3"/>
<reference evidence="1 2" key="1">
    <citation type="journal article" date="2018" name="New Phytol.">
        <title>Phylogenomics of Endogonaceae and evolution of mycorrhizas within Mucoromycota.</title>
        <authorList>
            <person name="Chang Y."/>
            <person name="Desiro A."/>
            <person name="Na H."/>
            <person name="Sandor L."/>
            <person name="Lipzen A."/>
            <person name="Clum A."/>
            <person name="Barry K."/>
            <person name="Grigoriev I.V."/>
            <person name="Martin F.M."/>
            <person name="Stajich J.E."/>
            <person name="Smith M.E."/>
            <person name="Bonito G."/>
            <person name="Spatafora J.W."/>
        </authorList>
    </citation>
    <scope>NUCLEOTIDE SEQUENCE [LARGE SCALE GENOMIC DNA]</scope>
    <source>
        <strain evidence="1 2">AD002</strain>
    </source>
</reference>
<evidence type="ECO:0000313" key="2">
    <source>
        <dbReference type="Proteomes" id="UP000274822"/>
    </source>
</evidence>
<proteinExistence type="predicted"/>
<dbReference type="Proteomes" id="UP000274822">
    <property type="component" value="Unassembled WGS sequence"/>
</dbReference>
<accession>A0A433QHB3</accession>
<keyword evidence="2" id="KW-1185">Reference proteome</keyword>
<protein>
    <submittedName>
        <fullName evidence="1">Uncharacterized protein</fullName>
    </submittedName>
</protein>
<organism evidence="1 2">
    <name type="scientific">Jimgerdemannia flammicorona</name>
    <dbReference type="NCBI Taxonomy" id="994334"/>
    <lineage>
        <taxon>Eukaryota</taxon>
        <taxon>Fungi</taxon>
        <taxon>Fungi incertae sedis</taxon>
        <taxon>Mucoromycota</taxon>
        <taxon>Mucoromycotina</taxon>
        <taxon>Endogonomycetes</taxon>
        <taxon>Endogonales</taxon>
        <taxon>Endogonaceae</taxon>
        <taxon>Jimgerdemannia</taxon>
    </lineage>
</organism>
<sequence length="128" mass="14665">MEFLEGPNHSVIRNRPKKTLDFIPNPPPLDFSLSNKLLEDLAQIPTQDLAKFIQKNCGRVVRLADGFNLFLGESADQKPLEWKSLDPKYPWPLSQAIVGCNTGRVIIDYEVAWWILADKFADLLEKRE</sequence>
<evidence type="ECO:0000313" key="1">
    <source>
        <dbReference type="EMBL" id="RUS29183.1"/>
    </source>
</evidence>
<name>A0A433QHB3_9FUNG</name>